<name>A0A4Z2G9G7_9TELE</name>
<dbReference type="InterPro" id="IPR036387">
    <property type="entry name" value="Neurhyp_horm_dom_sf"/>
</dbReference>
<dbReference type="PANTHER" id="PTHR11681">
    <property type="entry name" value="NEUROPHYSIN"/>
    <property type="match status" value="1"/>
</dbReference>
<dbReference type="GO" id="GO:0030141">
    <property type="term" value="C:secretory granule"/>
    <property type="evidence" value="ECO:0007669"/>
    <property type="project" value="TreeGrafter"/>
</dbReference>
<evidence type="ECO:0000256" key="2">
    <source>
        <dbReference type="ARBA" id="ARBA00022685"/>
    </source>
</evidence>
<dbReference type="SUPFAM" id="SSF49606">
    <property type="entry name" value="Neurophysin II"/>
    <property type="match status" value="1"/>
</dbReference>
<keyword evidence="6" id="KW-1015">Disulfide bond</keyword>
<dbReference type="InterPro" id="IPR022423">
    <property type="entry name" value="Neurohypophysial_hormone_CS"/>
</dbReference>
<sequence length="255" mass="27081">MLGYLGGENLGGLMLSGGAPCRDPRATLCHSVHPLSPSSYASQCHMSTFGEKEGREGRGKEALEVYKTCPRTEEASRIIWKQHIHRIYIKRLSNNFSAEMTGAAVSVCLLFLLSLCSACYISNCPIGGKRSIMDAPLRKCMSCGPGDRGRCFGPGICCGEGLGCLLGSPDTARCVEENYLLTPCQAGGRPCGSEGGRCAASGLCCDAESCITDQSCLGEDEGDDQNGQFEGSDPGDVILRLLHLAGLNSPHRVHQ</sequence>
<dbReference type="PANTHER" id="PTHR11681:SF13">
    <property type="entry name" value="VASOPRESSIN-NEUROPHYSIN 2-COPEPTIN PRECURSOR"/>
    <property type="match status" value="1"/>
</dbReference>
<dbReference type="Proteomes" id="UP000314294">
    <property type="component" value="Unassembled WGS sequence"/>
</dbReference>
<evidence type="ECO:0000256" key="1">
    <source>
        <dbReference type="ARBA" id="ARBA00007369"/>
    </source>
</evidence>
<evidence type="ECO:0000313" key="7">
    <source>
        <dbReference type="EMBL" id="TNN50196.1"/>
    </source>
</evidence>
<dbReference type="AlphaFoldDB" id="A0A4Z2G9G7"/>
<evidence type="ECO:0000313" key="8">
    <source>
        <dbReference type="Proteomes" id="UP000314294"/>
    </source>
</evidence>
<dbReference type="Gene3D" id="2.60.9.10">
    <property type="entry name" value="Neurohypophysial hormone domain"/>
    <property type="match status" value="1"/>
</dbReference>
<organism evidence="7 8">
    <name type="scientific">Liparis tanakae</name>
    <name type="common">Tanaka's snailfish</name>
    <dbReference type="NCBI Taxonomy" id="230148"/>
    <lineage>
        <taxon>Eukaryota</taxon>
        <taxon>Metazoa</taxon>
        <taxon>Chordata</taxon>
        <taxon>Craniata</taxon>
        <taxon>Vertebrata</taxon>
        <taxon>Euteleostomi</taxon>
        <taxon>Actinopterygii</taxon>
        <taxon>Neopterygii</taxon>
        <taxon>Teleostei</taxon>
        <taxon>Neoteleostei</taxon>
        <taxon>Acanthomorphata</taxon>
        <taxon>Eupercaria</taxon>
        <taxon>Perciformes</taxon>
        <taxon>Cottioidei</taxon>
        <taxon>Cottales</taxon>
        <taxon>Liparidae</taxon>
        <taxon>Liparis</taxon>
    </lineage>
</organism>
<proteinExistence type="inferred from homology"/>
<dbReference type="InterPro" id="IPR000981">
    <property type="entry name" value="Neurhyp_horm"/>
</dbReference>
<comment type="similarity">
    <text evidence="1">Belongs to the vasopressin/oxytocin family.</text>
</comment>
<dbReference type="GO" id="GO:0005185">
    <property type="term" value="F:neurohypophyseal hormone activity"/>
    <property type="evidence" value="ECO:0007669"/>
    <property type="project" value="InterPro"/>
</dbReference>
<gene>
    <name evidence="7" type="primary">NEUI</name>
    <name evidence="7" type="ORF">EYF80_039620</name>
</gene>
<comment type="caution">
    <text evidence="7">The sequence shown here is derived from an EMBL/GenBank/DDBJ whole genome shotgun (WGS) entry which is preliminary data.</text>
</comment>
<dbReference type="PRINTS" id="PR00831">
    <property type="entry name" value="NEUROPHYSIN"/>
</dbReference>
<dbReference type="EMBL" id="SRLO01000628">
    <property type="protein sequence ID" value="TNN50196.1"/>
    <property type="molecule type" value="Genomic_DNA"/>
</dbReference>
<dbReference type="GO" id="GO:0005615">
    <property type="term" value="C:extracellular space"/>
    <property type="evidence" value="ECO:0007669"/>
    <property type="project" value="TreeGrafter"/>
</dbReference>
<keyword evidence="2" id="KW-0165">Cleavage on pair of basic residues</keyword>
<keyword evidence="4" id="KW-0732">Signal</keyword>
<dbReference type="Pfam" id="PF00184">
    <property type="entry name" value="Hormone_5"/>
    <property type="match status" value="1"/>
</dbReference>
<evidence type="ECO:0000256" key="4">
    <source>
        <dbReference type="ARBA" id="ARBA00022729"/>
    </source>
</evidence>
<dbReference type="OrthoDB" id="10056056at2759"/>
<protein>
    <submittedName>
        <fullName evidence="7">Isotocin-neurophysin IT 1</fullName>
    </submittedName>
</protein>
<reference evidence="7 8" key="1">
    <citation type="submission" date="2019-03" db="EMBL/GenBank/DDBJ databases">
        <title>First draft genome of Liparis tanakae, snailfish: a comprehensive survey of snailfish specific genes.</title>
        <authorList>
            <person name="Kim W."/>
            <person name="Song I."/>
            <person name="Jeong J.-H."/>
            <person name="Kim D."/>
            <person name="Kim S."/>
            <person name="Ryu S."/>
            <person name="Song J.Y."/>
            <person name="Lee S.K."/>
        </authorList>
    </citation>
    <scope>NUCLEOTIDE SEQUENCE [LARGE SCALE GENOMIC DNA]</scope>
    <source>
        <tissue evidence="7">Muscle</tissue>
    </source>
</reference>
<evidence type="ECO:0000256" key="3">
    <source>
        <dbReference type="ARBA" id="ARBA00022702"/>
    </source>
</evidence>
<keyword evidence="5" id="KW-0027">Amidation</keyword>
<evidence type="ECO:0000256" key="5">
    <source>
        <dbReference type="ARBA" id="ARBA00022815"/>
    </source>
</evidence>
<dbReference type="SMART" id="SM00003">
    <property type="entry name" value="NH"/>
    <property type="match status" value="1"/>
</dbReference>
<keyword evidence="8" id="KW-1185">Reference proteome</keyword>
<dbReference type="FunFam" id="2.60.9.10:FF:000001">
    <property type="entry name" value="oxytocin-neurophysin 1"/>
    <property type="match status" value="1"/>
</dbReference>
<evidence type="ECO:0000256" key="6">
    <source>
        <dbReference type="ARBA" id="ARBA00023157"/>
    </source>
</evidence>
<accession>A0A4Z2G9G7</accession>
<dbReference type="PROSITE" id="PS00264">
    <property type="entry name" value="NEUROHYPOPHYS_HORM"/>
    <property type="match status" value="1"/>
</dbReference>
<keyword evidence="3" id="KW-0372">Hormone</keyword>